<evidence type="ECO:0000313" key="6">
    <source>
        <dbReference type="Proteomes" id="UP000295238"/>
    </source>
</evidence>
<dbReference type="PANTHER" id="PTHR45339:SF1">
    <property type="entry name" value="HYBRID SIGNAL TRANSDUCTION HISTIDINE KINASE J"/>
    <property type="match status" value="1"/>
</dbReference>
<dbReference type="Proteomes" id="UP000295238">
    <property type="component" value="Unassembled WGS sequence"/>
</dbReference>
<dbReference type="SMART" id="SM00091">
    <property type="entry name" value="PAS"/>
    <property type="match status" value="2"/>
</dbReference>
<evidence type="ECO:0000313" key="5">
    <source>
        <dbReference type="EMBL" id="TDK37505.1"/>
    </source>
</evidence>
<dbReference type="InterPro" id="IPR013656">
    <property type="entry name" value="PAS_4"/>
</dbReference>
<feature type="modified residue" description="4-aspartylphosphate" evidence="3">
    <location>
        <position position="512"/>
    </location>
</feature>
<dbReference type="AlphaFoldDB" id="A0A4V3APM6"/>
<dbReference type="SUPFAM" id="SSF55785">
    <property type="entry name" value="PYP-like sensor domain (PAS domain)"/>
    <property type="match status" value="1"/>
</dbReference>
<sequence>MFRYALTKCERVSAERRRSQAAFSAPSQRSIRGSHPMNDVASADANIQIAMLEVISEGISGAILVYDKNDLIVFASQQLLALLSLPKTFLVPGTRLRDFLGAVYDGGGRFSADASGARRTTSREDWIADQIATLWKERAEIVERRDNDRWLSFTKRRLSSGYGICVIRDVSELKKREEQWRADMERVQITEEVLDNLPFTVTVKDRSHTFVAVNKAACKFHNLSPEAILGHKGEEFQPVELRERLEAINNHVLDSGEELSLPERLTRADGSEVIIVANKYRIGKPGRYFVVTTMQDLTRFIGVDDVSHDAIASMNKQEFIEWSLRRGERDRHLDSEVSSLANRKVLVVSADPQVEADALTLLGELQLDVSSVCAKEELTLFLQLAREADIQVDLVVVDGRMKAACAEIAATHGIPMIEIDAGEMSADLISAVSSHFRGMAGEMHGRQDGNWQIVEEDGEPDLDILVAEDNEVNQIVFSQILEGLGYRYAIAADGEEAVSLWRERSPRLVLMDVSLPKLNGFEASCAIRALEGEEARTPIIGVLAQAFERDREQCFSSGMNDVILKPISPEALETVFEKFLGEPQQRTTFAG</sequence>
<dbReference type="CDD" id="cd00130">
    <property type="entry name" value="PAS"/>
    <property type="match status" value="1"/>
</dbReference>
<dbReference type="NCBIfam" id="TIGR00229">
    <property type="entry name" value="sensory_box"/>
    <property type="match status" value="1"/>
</dbReference>
<dbReference type="CDD" id="cd17546">
    <property type="entry name" value="REC_hyHK_CKI1_RcsC-like"/>
    <property type="match status" value="1"/>
</dbReference>
<dbReference type="InterPro" id="IPR001789">
    <property type="entry name" value="Sig_transdc_resp-reg_receiver"/>
</dbReference>
<dbReference type="Gene3D" id="3.40.50.2300">
    <property type="match status" value="1"/>
</dbReference>
<dbReference type="InterPro" id="IPR035965">
    <property type="entry name" value="PAS-like_dom_sf"/>
</dbReference>
<keyword evidence="1 3" id="KW-0597">Phosphoprotein</keyword>
<dbReference type="SUPFAM" id="SSF52172">
    <property type="entry name" value="CheY-like"/>
    <property type="match status" value="1"/>
</dbReference>
<dbReference type="GO" id="GO:0000160">
    <property type="term" value="P:phosphorelay signal transduction system"/>
    <property type="evidence" value="ECO:0007669"/>
    <property type="project" value="UniProtKB-KW"/>
</dbReference>
<evidence type="ECO:0000256" key="1">
    <source>
        <dbReference type="ARBA" id="ARBA00022553"/>
    </source>
</evidence>
<dbReference type="EMBL" id="SMTL01000002">
    <property type="protein sequence ID" value="TDK37505.1"/>
    <property type="molecule type" value="Genomic_DNA"/>
</dbReference>
<dbReference type="SMART" id="SM00448">
    <property type="entry name" value="REC"/>
    <property type="match status" value="1"/>
</dbReference>
<dbReference type="Pfam" id="PF12860">
    <property type="entry name" value="PAS_7"/>
    <property type="match status" value="1"/>
</dbReference>
<dbReference type="PANTHER" id="PTHR45339">
    <property type="entry name" value="HYBRID SIGNAL TRANSDUCTION HISTIDINE KINASE J"/>
    <property type="match status" value="1"/>
</dbReference>
<evidence type="ECO:0000256" key="3">
    <source>
        <dbReference type="PROSITE-ProRule" id="PRU00169"/>
    </source>
</evidence>
<protein>
    <submittedName>
        <fullName evidence="5">Response regulator</fullName>
    </submittedName>
</protein>
<keyword evidence="2" id="KW-0902">Two-component regulatory system</keyword>
<gene>
    <name evidence="5" type="ORF">E2F50_11685</name>
</gene>
<organism evidence="5 6">
    <name type="scientific">Rhizobium deserti</name>
    <dbReference type="NCBI Taxonomy" id="2547961"/>
    <lineage>
        <taxon>Bacteria</taxon>
        <taxon>Pseudomonadati</taxon>
        <taxon>Pseudomonadota</taxon>
        <taxon>Alphaproteobacteria</taxon>
        <taxon>Hyphomicrobiales</taxon>
        <taxon>Rhizobiaceae</taxon>
        <taxon>Rhizobium/Agrobacterium group</taxon>
        <taxon>Rhizobium</taxon>
    </lineage>
</organism>
<comment type="caution">
    <text evidence="5">The sequence shown here is derived from an EMBL/GenBank/DDBJ whole genome shotgun (WGS) entry which is preliminary data.</text>
</comment>
<reference evidence="5 6" key="1">
    <citation type="submission" date="2019-03" db="EMBL/GenBank/DDBJ databases">
        <title>Rhizobium sp. nov., an bacterium isolated from biocrust in Mu Us Desert.</title>
        <authorList>
            <person name="Lixiong L."/>
        </authorList>
    </citation>
    <scope>NUCLEOTIDE SEQUENCE [LARGE SCALE GENOMIC DNA]</scope>
    <source>
        <strain evidence="5 6">SPY-1</strain>
    </source>
</reference>
<proteinExistence type="predicted"/>
<feature type="domain" description="Response regulatory" evidence="4">
    <location>
        <begin position="463"/>
        <end position="580"/>
    </location>
</feature>
<dbReference type="Pfam" id="PF08448">
    <property type="entry name" value="PAS_4"/>
    <property type="match status" value="1"/>
</dbReference>
<dbReference type="Pfam" id="PF00072">
    <property type="entry name" value="Response_reg"/>
    <property type="match status" value="1"/>
</dbReference>
<dbReference type="InterPro" id="IPR000014">
    <property type="entry name" value="PAS"/>
</dbReference>
<dbReference type="PROSITE" id="PS50110">
    <property type="entry name" value="RESPONSE_REGULATORY"/>
    <property type="match status" value="1"/>
</dbReference>
<name>A0A4V3APM6_9HYPH</name>
<evidence type="ECO:0000256" key="2">
    <source>
        <dbReference type="ARBA" id="ARBA00023012"/>
    </source>
</evidence>
<dbReference type="Gene3D" id="3.30.450.20">
    <property type="entry name" value="PAS domain"/>
    <property type="match status" value="2"/>
</dbReference>
<keyword evidence="6" id="KW-1185">Reference proteome</keyword>
<evidence type="ECO:0000259" key="4">
    <source>
        <dbReference type="PROSITE" id="PS50110"/>
    </source>
</evidence>
<accession>A0A4V3APM6</accession>
<dbReference type="InterPro" id="IPR011006">
    <property type="entry name" value="CheY-like_superfamily"/>
</dbReference>